<organism evidence="2 3">
    <name type="scientific">Candidatus Magnetoglobus multicellularis str. Araruama</name>
    <dbReference type="NCBI Taxonomy" id="890399"/>
    <lineage>
        <taxon>Bacteria</taxon>
        <taxon>Pseudomonadati</taxon>
        <taxon>Thermodesulfobacteriota</taxon>
        <taxon>Desulfobacteria</taxon>
        <taxon>Desulfobacterales</taxon>
        <taxon>Desulfobacteraceae</taxon>
        <taxon>Candidatus Magnetoglobus</taxon>
    </lineage>
</organism>
<sequence>MKYNLCKYLIAIICSLLTACSQTPESNEDHIDSISGHVTIADSAANISDFEVRAYAYKQGQWHDPAPVNRASISSNGAYAMNLPQGKYIFSLFNVRQKGPEFFYGFQNRLPCKTYELRLIDSDDQTIFANKTFSCEPDIVNVYQSGASISFNLENTGRIIGQITSQATGEPFSQVTIKAFLGNTVFAQSRPDARGCYTICCLPEGDYHLKAEADNPQYVINYYENIYFEAEASPIEIHAQDDRKIDFQMQKGASITGTIKTQDNPSPIKDILVTAMTSSQNYIINQAVLSDANGQYTINGLPPDRYLLYADASNTIWRSCYHNVKYNKNDADVITVTGSGMIPDTKDFYLQEQGRLIVTINDKDGNSIVDNQISIKIYDSINASDPLKTIPLDNNGAIEVYLDEGKYYAEVTTDGTPYAPVFYSNENALQDATPIPVFNGKTNDTVIVKLQRGATIEGRVVGKDCNNSSRDFDLHNFTVMAFSKSNPKRKYHGLTDIYGEYKIRGLPDADDYVVQVLTDNSSYISEYYRQIYFFQDVAANIEVEQDQPAPKINFDLDCGREIYGHVTSYADNTPIKGITIQAKNILKNVTYSAVTASDGTYVISGMPSGHEYSIPTLYEYSVQADTKGQPFVSKVHEGLVQFEQSEKRREINFILKGKAKICGTFKCPSSEQTFEYSIDHIDPGSYDLILLDENGDEISNPQPFELLPGEEKMMLIPILNYRISRLCHHQNLCRKNLIMPNGMLPLNT</sequence>
<dbReference type="EMBL" id="ATBP01000040">
    <property type="protein sequence ID" value="ETR73755.1"/>
    <property type="molecule type" value="Genomic_DNA"/>
</dbReference>
<evidence type="ECO:0000256" key="1">
    <source>
        <dbReference type="ARBA" id="ARBA00022729"/>
    </source>
</evidence>
<dbReference type="InterPro" id="IPR051417">
    <property type="entry name" value="SDr/BOS_complex"/>
</dbReference>
<reference evidence="3" key="1">
    <citation type="submission" date="2012-11" db="EMBL/GenBank/DDBJ databases">
        <authorList>
            <person name="Lucero-Rivera Y.E."/>
            <person name="Tovar-Ramirez D."/>
        </authorList>
    </citation>
    <scope>NUCLEOTIDE SEQUENCE [LARGE SCALE GENOMIC DNA]</scope>
    <source>
        <strain evidence="3">Araruama</strain>
    </source>
</reference>
<dbReference type="AlphaFoldDB" id="A0A1V1PGD7"/>
<accession>A0A1V1PGD7</accession>
<protein>
    <recommendedName>
        <fullName evidence="4">Lipoprotein</fullName>
    </recommendedName>
</protein>
<dbReference type="PANTHER" id="PTHR23303">
    <property type="entry name" value="CARBOXYPEPTIDASE REGULATORY REGION-CONTAINING"/>
    <property type="match status" value="1"/>
</dbReference>
<dbReference type="SUPFAM" id="SSF49452">
    <property type="entry name" value="Starch-binding domain-like"/>
    <property type="match status" value="2"/>
</dbReference>
<proteinExistence type="predicted"/>
<dbReference type="InterPro" id="IPR013784">
    <property type="entry name" value="Carb-bd-like_fold"/>
</dbReference>
<dbReference type="Proteomes" id="UP000189670">
    <property type="component" value="Unassembled WGS sequence"/>
</dbReference>
<evidence type="ECO:0008006" key="4">
    <source>
        <dbReference type="Google" id="ProtNLM"/>
    </source>
</evidence>
<keyword evidence="1" id="KW-0732">Signal</keyword>
<dbReference type="Gene3D" id="2.60.40.1120">
    <property type="entry name" value="Carboxypeptidase-like, regulatory domain"/>
    <property type="match status" value="3"/>
</dbReference>
<gene>
    <name evidence="2" type="ORF">OMM_00724</name>
</gene>
<dbReference type="GO" id="GO:0030246">
    <property type="term" value="F:carbohydrate binding"/>
    <property type="evidence" value="ECO:0007669"/>
    <property type="project" value="InterPro"/>
</dbReference>
<comment type="caution">
    <text evidence="2">The sequence shown here is derived from an EMBL/GenBank/DDBJ whole genome shotgun (WGS) entry which is preliminary data.</text>
</comment>
<evidence type="ECO:0000313" key="2">
    <source>
        <dbReference type="EMBL" id="ETR73755.1"/>
    </source>
</evidence>
<dbReference type="PANTHER" id="PTHR23303:SF14">
    <property type="entry name" value="BOS COMPLEX SUBUNIT NOMO1-RELATED"/>
    <property type="match status" value="1"/>
</dbReference>
<dbReference type="PROSITE" id="PS51257">
    <property type="entry name" value="PROKAR_LIPOPROTEIN"/>
    <property type="match status" value="1"/>
</dbReference>
<evidence type="ECO:0000313" key="3">
    <source>
        <dbReference type="Proteomes" id="UP000189670"/>
    </source>
</evidence>
<name>A0A1V1PGD7_9BACT</name>